<evidence type="ECO:0000313" key="2">
    <source>
        <dbReference type="EMBL" id="MET3560525.1"/>
    </source>
</evidence>
<dbReference type="SUPFAM" id="SSF51126">
    <property type="entry name" value="Pectin lyase-like"/>
    <property type="match status" value="1"/>
</dbReference>
<feature type="compositionally biased region" description="Low complexity" evidence="1">
    <location>
        <begin position="865"/>
        <end position="876"/>
    </location>
</feature>
<evidence type="ECO:0000313" key="3">
    <source>
        <dbReference type="Proteomes" id="UP001549112"/>
    </source>
</evidence>
<organism evidence="2 3">
    <name type="scientific">Bartonella japonica</name>
    <dbReference type="NCBI Taxonomy" id="357761"/>
    <lineage>
        <taxon>Bacteria</taxon>
        <taxon>Pseudomonadati</taxon>
        <taxon>Pseudomonadota</taxon>
        <taxon>Alphaproteobacteria</taxon>
        <taxon>Hyphomicrobiales</taxon>
        <taxon>Bartonellaceae</taxon>
        <taxon>Bartonella</taxon>
    </lineage>
</organism>
<protein>
    <recommendedName>
        <fullName evidence="4">Autochaperone domain-containing protein</fullName>
    </recommendedName>
</protein>
<comment type="caution">
    <text evidence="2">The sequence shown here is derived from an EMBL/GenBank/DDBJ whole genome shotgun (WGS) entry which is preliminary data.</text>
</comment>
<dbReference type="InterPro" id="IPR011050">
    <property type="entry name" value="Pectin_lyase_fold/virulence"/>
</dbReference>
<feature type="compositionally biased region" description="Polar residues" evidence="1">
    <location>
        <begin position="877"/>
        <end position="901"/>
    </location>
</feature>
<evidence type="ECO:0000256" key="1">
    <source>
        <dbReference type="SAM" id="MobiDB-lite"/>
    </source>
</evidence>
<feature type="compositionally biased region" description="Acidic residues" evidence="1">
    <location>
        <begin position="724"/>
        <end position="734"/>
    </location>
</feature>
<dbReference type="InterPro" id="IPR012332">
    <property type="entry name" value="Autotransporter_pectin_lyase_C"/>
</dbReference>
<keyword evidence="3" id="KW-1185">Reference proteome</keyword>
<proteinExistence type="predicted"/>
<gene>
    <name evidence="2" type="ORF">ABID39_001226</name>
</gene>
<feature type="compositionally biased region" description="Pro residues" evidence="1">
    <location>
        <begin position="804"/>
        <end position="813"/>
    </location>
</feature>
<dbReference type="RefSeq" id="WP_354186975.1">
    <property type="nucleotide sequence ID" value="NZ_JBEPLT010000012.1"/>
</dbReference>
<feature type="compositionally biased region" description="Acidic residues" evidence="1">
    <location>
        <begin position="817"/>
        <end position="827"/>
    </location>
</feature>
<accession>A0ABV2FPX0</accession>
<feature type="compositionally biased region" description="Pro residues" evidence="1">
    <location>
        <begin position="711"/>
        <end position="720"/>
    </location>
</feature>
<name>A0ABV2FPX0_9HYPH</name>
<feature type="compositionally biased region" description="Low complexity" evidence="1">
    <location>
        <begin position="639"/>
        <end position="671"/>
    </location>
</feature>
<feature type="region of interest" description="Disordered" evidence="1">
    <location>
        <begin position="629"/>
        <end position="902"/>
    </location>
</feature>
<reference evidence="2 3" key="1">
    <citation type="submission" date="2024-06" db="EMBL/GenBank/DDBJ databases">
        <title>Genomic Encyclopedia of Type Strains, Phase IV (KMG-IV): sequencing the most valuable type-strain genomes for metagenomic binning, comparative biology and taxonomic classification.</title>
        <authorList>
            <person name="Goeker M."/>
        </authorList>
    </citation>
    <scope>NUCLEOTIDE SEQUENCE [LARGE SCALE GENOMIC DNA]</scope>
    <source>
        <strain evidence="2 3">DSM 23650</strain>
    </source>
</reference>
<sequence length="936" mass="99041">MINIAKNYRFLFNFTTITFSFLSTVSVNANSDNRRASCDVTGSSYIMCNDGKTHTIKNKTYNLTDSQKDSSGSVPVAVIHVEKKGTIIDASKIEISGGDSNTISIYGGYVKDNGKFILKESNFKGVLGLRAEKGTISMTDGAIKGSPQAIYASGKETDVALVRIGIEIDPSGLNTQTSGLKTQNNLNVNAGIVSESGAMVRMSGGSVTFNEKGSFLSRLGGKYLLSNLTIEGTGKKENATVNDTNTSTLSEAFEVLQGGNVHLKASSLQLTDMNGFLVENFSVFLNSKGQFIQDYITSDTLKKTNIKIENSTISVKGKGEYGLYFNLLDSNKVAKFYGKEETVSKTPHITMGEAFVHLSNTTLAVPDGTAIYATGADGYGVEASIELSENTKVSGGLLLKAENNSVVSIKAQDSSLRGGIHVGKAASVVLQLNHGSTWFIEKRRQKDLQESNSVDFSVSRLQLSDSSLVFSQNGSSGYQTLCIESERYQEVYIAKGNVQITLGAFLNENGLFEPNKNDRILINGDVSGTTLVNMNDFFRNSEKKVSSGKVSNGSTESISLIQVSGKANEDSFKLISNYTTVSGFPYQYHLRGYGQNSSFGKADSKNRLVKGRRDFWDFRLEAVYIQPPSNPSENVSVLPASPSSDKSPPVVSPSTDSTPALPIDSSSVPSIPVAPPTPDFSASDGAPTEDHSPSVSSDLAESLPAGSTPVLPIPLMPPSLPSDETSDQSSDETSDQSSSVRPAPIDSMSVPPTDSPSELSVPSIPVTPPTPDSSASDGASTKDHSPSVSSDLAESLPAGSTPVLPIPLMPPSLPSDETSDQSSDETSDQSSSVRPAPIDSMSVPPTDSPSELSVPSIPVTPPTPDSSASDGASTTDFPSASSDPIEVSSTDISTPSLSTDSILAPVSAKSDIRTKQGIRAVVPQLPTYMLLPNALF</sequence>
<dbReference type="EMBL" id="JBEPLT010000012">
    <property type="protein sequence ID" value="MET3560525.1"/>
    <property type="molecule type" value="Genomic_DNA"/>
</dbReference>
<dbReference type="Proteomes" id="UP001549112">
    <property type="component" value="Unassembled WGS sequence"/>
</dbReference>
<feature type="non-terminal residue" evidence="2">
    <location>
        <position position="936"/>
    </location>
</feature>
<evidence type="ECO:0008006" key="4">
    <source>
        <dbReference type="Google" id="ProtNLM"/>
    </source>
</evidence>
<dbReference type="Gene3D" id="2.160.20.20">
    <property type="match status" value="1"/>
</dbReference>